<dbReference type="InterPro" id="IPR047585">
    <property type="entry name" value="MenC"/>
</dbReference>
<dbReference type="EMBL" id="WJNH01000001">
    <property type="protein sequence ID" value="MRG85001.1"/>
    <property type="molecule type" value="Genomic_DNA"/>
</dbReference>
<dbReference type="Pfam" id="PF02746">
    <property type="entry name" value="MR_MLE_N"/>
    <property type="match status" value="1"/>
</dbReference>
<evidence type="ECO:0000256" key="7">
    <source>
        <dbReference type="HAMAP-Rule" id="MF_01933"/>
    </source>
</evidence>
<dbReference type="GO" id="GO:0016854">
    <property type="term" value="F:racemase and epimerase activity"/>
    <property type="evidence" value="ECO:0007669"/>
    <property type="project" value="UniProtKB-ARBA"/>
</dbReference>
<dbReference type="NCBIfam" id="TIGR01928">
    <property type="entry name" value="menC_lowGC_arch"/>
    <property type="match status" value="1"/>
</dbReference>
<comment type="pathway">
    <text evidence="7">Quinol/quinone metabolism; menaquinone biosynthesis.</text>
</comment>
<feature type="active site" description="Proton donor" evidence="7">
    <location>
        <position position="164"/>
    </location>
</feature>
<dbReference type="PANTHER" id="PTHR48073">
    <property type="entry name" value="O-SUCCINYLBENZOATE SYNTHASE-RELATED"/>
    <property type="match status" value="1"/>
</dbReference>
<evidence type="ECO:0000313" key="9">
    <source>
        <dbReference type="EMBL" id="MRG85001.1"/>
    </source>
</evidence>
<dbReference type="SMART" id="SM00922">
    <property type="entry name" value="MR_MLE"/>
    <property type="match status" value="1"/>
</dbReference>
<dbReference type="Pfam" id="PF13378">
    <property type="entry name" value="MR_MLE_C"/>
    <property type="match status" value="1"/>
</dbReference>
<organism evidence="9 10">
    <name type="scientific">Salinibacillus xinjiangensis</name>
    <dbReference type="NCBI Taxonomy" id="1229268"/>
    <lineage>
        <taxon>Bacteria</taxon>
        <taxon>Bacillati</taxon>
        <taxon>Bacillota</taxon>
        <taxon>Bacilli</taxon>
        <taxon>Bacillales</taxon>
        <taxon>Bacillaceae</taxon>
        <taxon>Salinibacillus</taxon>
    </lineage>
</organism>
<dbReference type="InterPro" id="IPR013341">
    <property type="entry name" value="Mandelate_racemase_N_dom"/>
</dbReference>
<dbReference type="PANTHER" id="PTHR48073:SF5">
    <property type="entry name" value="O-SUCCINYLBENZOATE SYNTHASE"/>
    <property type="match status" value="1"/>
</dbReference>
<dbReference type="UniPathway" id="UPA01057">
    <property type="reaction ID" value="UER00165"/>
</dbReference>
<comment type="function">
    <text evidence="7">Converts 2-succinyl-6-hydroxy-2,4-cyclohexadiene-1-carboxylate (SHCHC) to 2-succinylbenzoate (OSB).</text>
</comment>
<dbReference type="SFLD" id="SFLDG00180">
    <property type="entry name" value="muconate_cycloisomerase"/>
    <property type="match status" value="1"/>
</dbReference>
<feature type="active site" description="Proton acceptor" evidence="7">
    <location>
        <position position="263"/>
    </location>
</feature>
<evidence type="ECO:0000256" key="4">
    <source>
        <dbReference type="ARBA" id="ARBA00022842"/>
    </source>
</evidence>
<dbReference type="SUPFAM" id="SSF51604">
    <property type="entry name" value="Enolase C-terminal domain-like"/>
    <property type="match status" value="1"/>
</dbReference>
<comment type="pathway">
    <text evidence="7">Quinol/quinone metabolism; 1,4-dihydroxy-2-naphthoate biosynthesis; 1,4-dihydroxy-2-naphthoate from chorismate: step 4/7.</text>
</comment>
<dbReference type="SUPFAM" id="SSF54826">
    <property type="entry name" value="Enolase N-terminal domain-like"/>
    <property type="match status" value="1"/>
</dbReference>
<evidence type="ECO:0000256" key="1">
    <source>
        <dbReference type="ARBA" id="ARBA00001968"/>
    </source>
</evidence>
<proteinExistence type="inferred from homology"/>
<dbReference type="Gene3D" id="3.20.20.120">
    <property type="entry name" value="Enolase-like C-terminal domain"/>
    <property type="match status" value="1"/>
</dbReference>
<comment type="caution">
    <text evidence="9">The sequence shown here is derived from an EMBL/GenBank/DDBJ whole genome shotgun (WGS) entry which is preliminary data.</text>
</comment>
<accession>A0A6G1X1Y7</accession>
<evidence type="ECO:0000256" key="6">
    <source>
        <dbReference type="ARBA" id="ARBA00029491"/>
    </source>
</evidence>
<dbReference type="GO" id="GO:0000287">
    <property type="term" value="F:magnesium ion binding"/>
    <property type="evidence" value="ECO:0007669"/>
    <property type="project" value="UniProtKB-UniRule"/>
</dbReference>
<dbReference type="CDD" id="cd03317">
    <property type="entry name" value="NAAAR"/>
    <property type="match status" value="1"/>
</dbReference>
<evidence type="ECO:0000256" key="2">
    <source>
        <dbReference type="ARBA" id="ARBA00022428"/>
    </source>
</evidence>
<protein>
    <recommendedName>
        <fullName evidence="6 7">o-succinylbenzoate synthase</fullName>
        <shortName evidence="7">OSB synthase</shortName>
        <shortName evidence="7">OSBS</shortName>
        <ecNumber evidence="6 7">4.2.1.113</ecNumber>
    </recommendedName>
    <alternativeName>
        <fullName evidence="7">4-(2'-carboxyphenyl)-4-oxybutyric acid synthase</fullName>
    </alternativeName>
    <alternativeName>
        <fullName evidence="7">o-succinylbenzoic acid synthase</fullName>
    </alternativeName>
</protein>
<dbReference type="UniPathway" id="UPA00079"/>
<dbReference type="InterPro" id="IPR036849">
    <property type="entry name" value="Enolase-like_C_sf"/>
</dbReference>
<dbReference type="SFLD" id="SFLDF00009">
    <property type="entry name" value="o-succinylbenzoate_synthase"/>
    <property type="match status" value="1"/>
</dbReference>
<dbReference type="RefSeq" id="WP_153726961.1">
    <property type="nucleotide sequence ID" value="NZ_WJNH01000001.1"/>
</dbReference>
<dbReference type="Gene3D" id="3.30.390.10">
    <property type="entry name" value="Enolase-like, N-terminal domain"/>
    <property type="match status" value="1"/>
</dbReference>
<dbReference type="GO" id="GO:0009234">
    <property type="term" value="P:menaquinone biosynthetic process"/>
    <property type="evidence" value="ECO:0007669"/>
    <property type="project" value="UniProtKB-UniRule"/>
</dbReference>
<dbReference type="InterPro" id="IPR013342">
    <property type="entry name" value="Mandelate_racemase_C"/>
</dbReference>
<evidence type="ECO:0000313" key="10">
    <source>
        <dbReference type="Proteomes" id="UP000480185"/>
    </source>
</evidence>
<dbReference type="InterPro" id="IPR029065">
    <property type="entry name" value="Enolase_C-like"/>
</dbReference>
<dbReference type="OrthoDB" id="9774531at2"/>
<keyword evidence="4 7" id="KW-0460">Magnesium</keyword>
<comment type="similarity">
    <text evidence="7">Belongs to the mandelate racemase/muconate lactonizing enzyme family. MenC type 2 subfamily.</text>
</comment>
<comment type="cofactor">
    <cofactor evidence="1 7">
        <name>a divalent metal cation</name>
        <dbReference type="ChEBI" id="CHEBI:60240"/>
    </cofactor>
</comment>
<name>A0A6G1X1Y7_9BACI</name>
<feature type="binding site" evidence="7">
    <location>
        <position position="189"/>
    </location>
    <ligand>
        <name>Mg(2+)</name>
        <dbReference type="ChEBI" id="CHEBI:18420"/>
    </ligand>
</feature>
<feature type="binding site" evidence="7">
    <location>
        <position position="239"/>
    </location>
    <ligand>
        <name>Mg(2+)</name>
        <dbReference type="ChEBI" id="CHEBI:18420"/>
    </ligand>
</feature>
<dbReference type="Proteomes" id="UP000480185">
    <property type="component" value="Unassembled WGS sequence"/>
</dbReference>
<reference evidence="9 10" key="1">
    <citation type="submission" date="2019-11" db="EMBL/GenBank/DDBJ databases">
        <authorList>
            <person name="Li J."/>
        </authorList>
    </citation>
    <scope>NUCLEOTIDE SEQUENCE [LARGE SCALE GENOMIC DNA]</scope>
    <source>
        <strain evidence="9 10">J4</strain>
    </source>
</reference>
<evidence type="ECO:0000256" key="5">
    <source>
        <dbReference type="ARBA" id="ARBA00023239"/>
    </source>
</evidence>
<keyword evidence="10" id="KW-1185">Reference proteome</keyword>
<dbReference type="HAMAP" id="MF_01933">
    <property type="entry name" value="MenC_2"/>
    <property type="match status" value="1"/>
</dbReference>
<dbReference type="SFLD" id="SFLDS00001">
    <property type="entry name" value="Enolase"/>
    <property type="match status" value="1"/>
</dbReference>
<dbReference type="EC" id="4.2.1.113" evidence="6 7"/>
<feature type="binding site" evidence="7">
    <location>
        <position position="214"/>
    </location>
    <ligand>
        <name>Mg(2+)</name>
        <dbReference type="ChEBI" id="CHEBI:18420"/>
    </ligand>
</feature>
<comment type="catalytic activity">
    <reaction evidence="7">
        <text>(1R,6R)-6-hydroxy-2-succinyl-cyclohexa-2,4-diene-1-carboxylate = 2-succinylbenzoate + H2O</text>
        <dbReference type="Rhea" id="RHEA:10196"/>
        <dbReference type="ChEBI" id="CHEBI:15377"/>
        <dbReference type="ChEBI" id="CHEBI:18325"/>
        <dbReference type="ChEBI" id="CHEBI:58689"/>
        <dbReference type="EC" id="4.2.1.113"/>
    </reaction>
</comment>
<dbReference type="GO" id="GO:0043748">
    <property type="term" value="F:O-succinylbenzoate synthase activity"/>
    <property type="evidence" value="ECO:0007669"/>
    <property type="project" value="UniProtKB-EC"/>
</dbReference>
<dbReference type="InterPro" id="IPR010197">
    <property type="entry name" value="OSBS/NAAAR"/>
</dbReference>
<dbReference type="InterPro" id="IPR029017">
    <property type="entry name" value="Enolase-like_N"/>
</dbReference>
<keyword evidence="5 7" id="KW-0456">Lyase</keyword>
<dbReference type="AlphaFoldDB" id="A0A6G1X1Y7"/>
<evidence type="ECO:0000256" key="3">
    <source>
        <dbReference type="ARBA" id="ARBA00022723"/>
    </source>
</evidence>
<feature type="domain" description="Mandelate racemase/muconate lactonizing enzyme C-terminal" evidence="8">
    <location>
        <begin position="143"/>
        <end position="235"/>
    </location>
</feature>
<sequence length="368" mass="41396">MKLKEINLYKVSMRMKNPFTTSFGTEQNRKFILVEVKDDQELTGWGECVTTERPLYIEEFTDSSWVMLEKFLIPLVLNREIGHPDELQKDFSPYKRNNLAKSAIEGAVWDLYAKSKGISLSEALGGAKNEIEVGVSLGIEDNIQDLLENIQQKSDEGYRRIKIKIKPGKDVEVIDQVRQRFPDLPLMVDANSAYTLEDLPTLKEMDKYNLMMIEQPLTAGDLIDHAKLQKEVETPICLDESIHSYEDARQAIELGSGKIINMKVGRVGGLTQAKKIHGLCQEANIPLWCGGMLESGVGRAHNIAITSLANFTLPGDTASSSRYWEKDIIEPEVVVDNGLLQVPTKPGIGFEVNLDEVLKHTIEHKTFH</sequence>
<evidence type="ECO:0000259" key="8">
    <source>
        <dbReference type="SMART" id="SM00922"/>
    </source>
</evidence>
<gene>
    <name evidence="7 9" type="primary">menC</name>
    <name evidence="9" type="ORF">GH754_01515</name>
</gene>
<keyword evidence="3 7" id="KW-0479">Metal-binding</keyword>
<keyword evidence="2 7" id="KW-0474">Menaquinone biosynthesis</keyword>